<evidence type="ECO:0000313" key="2">
    <source>
        <dbReference type="EMBL" id="MCM3715552.1"/>
    </source>
</evidence>
<evidence type="ECO:0000313" key="3">
    <source>
        <dbReference type="Proteomes" id="UP001139179"/>
    </source>
</evidence>
<keyword evidence="1" id="KW-0812">Transmembrane</keyword>
<proteinExistence type="predicted"/>
<dbReference type="Proteomes" id="UP001139179">
    <property type="component" value="Unassembled WGS sequence"/>
</dbReference>
<dbReference type="AlphaFoldDB" id="A0A9X2IQJ7"/>
<organism evidence="2 3">
    <name type="scientific">Halalkalibacter oceani</name>
    <dbReference type="NCBI Taxonomy" id="1653776"/>
    <lineage>
        <taxon>Bacteria</taxon>
        <taxon>Bacillati</taxon>
        <taxon>Bacillota</taxon>
        <taxon>Bacilli</taxon>
        <taxon>Bacillales</taxon>
        <taxon>Bacillaceae</taxon>
        <taxon>Halalkalibacter</taxon>
    </lineage>
</organism>
<comment type="caution">
    <text evidence="2">The sequence shown here is derived from an EMBL/GenBank/DDBJ whole genome shotgun (WGS) entry which is preliminary data.</text>
</comment>
<name>A0A9X2IQJ7_9BACI</name>
<keyword evidence="3" id="KW-1185">Reference proteome</keyword>
<feature type="transmembrane region" description="Helical" evidence="1">
    <location>
        <begin position="27"/>
        <end position="49"/>
    </location>
</feature>
<protein>
    <submittedName>
        <fullName evidence="2">Uncharacterized protein</fullName>
    </submittedName>
</protein>
<accession>A0A9X2IQJ7</accession>
<dbReference type="EMBL" id="JAMBOL010000017">
    <property type="protein sequence ID" value="MCM3715552.1"/>
    <property type="molecule type" value="Genomic_DNA"/>
</dbReference>
<gene>
    <name evidence="2" type="ORF">M3202_15910</name>
</gene>
<dbReference type="RefSeq" id="WP_251224289.1">
    <property type="nucleotide sequence ID" value="NZ_JAMBOL010000017.1"/>
</dbReference>
<evidence type="ECO:0000256" key="1">
    <source>
        <dbReference type="SAM" id="Phobius"/>
    </source>
</evidence>
<sequence length="63" mass="7299">MLTFFLIGCMLTFSALALFVHGWLYGGQFLFGPFIATLIGLNFLFISFVQMKREREERKQQSS</sequence>
<reference evidence="2" key="1">
    <citation type="submission" date="2022-05" db="EMBL/GenBank/DDBJ databases">
        <title>Comparative Genomics of Spacecraft Associated Microbes.</title>
        <authorList>
            <person name="Tran M.T."/>
            <person name="Wright A."/>
            <person name="Seuylemezian A."/>
            <person name="Eisen J."/>
            <person name="Coil D."/>
        </authorList>
    </citation>
    <scope>NUCLEOTIDE SEQUENCE</scope>
    <source>
        <strain evidence="2">214.1.1</strain>
    </source>
</reference>
<keyword evidence="1" id="KW-1133">Transmembrane helix</keyword>
<keyword evidence="1" id="KW-0472">Membrane</keyword>